<keyword evidence="2" id="KW-1185">Reference proteome</keyword>
<comment type="caution">
    <text evidence="1">The sequence shown here is derived from an EMBL/GenBank/DDBJ whole genome shotgun (WGS) entry which is preliminary data.</text>
</comment>
<evidence type="ECO:0000313" key="2">
    <source>
        <dbReference type="Proteomes" id="UP001064489"/>
    </source>
</evidence>
<dbReference type="Proteomes" id="UP001064489">
    <property type="component" value="Chromosome 6"/>
</dbReference>
<sequence>MILSIVDDMYDSFASLEDWKTLTVHRCNSEEIKLIGYRLTAVDVIGLIIHSGQAADRAKSTSSWCKIVDQINLSLKMPLLYFITFSP</sequence>
<evidence type="ECO:0000313" key="1">
    <source>
        <dbReference type="EMBL" id="KAI9191962.1"/>
    </source>
</evidence>
<gene>
    <name evidence="1" type="ORF">LWI28_016118</name>
</gene>
<name>A0AAD5JAI4_ACENE</name>
<proteinExistence type="predicted"/>
<protein>
    <submittedName>
        <fullName evidence="1">Uncharacterized protein</fullName>
    </submittedName>
</protein>
<dbReference type="EMBL" id="JAJSOW010000004">
    <property type="protein sequence ID" value="KAI9191962.1"/>
    <property type="molecule type" value="Genomic_DNA"/>
</dbReference>
<accession>A0AAD5JAI4</accession>
<reference evidence="1" key="2">
    <citation type="submission" date="2023-02" db="EMBL/GenBank/DDBJ databases">
        <authorList>
            <person name="Swenson N.G."/>
            <person name="Wegrzyn J.L."/>
            <person name="Mcevoy S.L."/>
        </authorList>
    </citation>
    <scope>NUCLEOTIDE SEQUENCE</scope>
    <source>
        <strain evidence="1">91603</strain>
        <tissue evidence="1">Leaf</tissue>
    </source>
</reference>
<organism evidence="1 2">
    <name type="scientific">Acer negundo</name>
    <name type="common">Box elder</name>
    <dbReference type="NCBI Taxonomy" id="4023"/>
    <lineage>
        <taxon>Eukaryota</taxon>
        <taxon>Viridiplantae</taxon>
        <taxon>Streptophyta</taxon>
        <taxon>Embryophyta</taxon>
        <taxon>Tracheophyta</taxon>
        <taxon>Spermatophyta</taxon>
        <taxon>Magnoliopsida</taxon>
        <taxon>eudicotyledons</taxon>
        <taxon>Gunneridae</taxon>
        <taxon>Pentapetalae</taxon>
        <taxon>rosids</taxon>
        <taxon>malvids</taxon>
        <taxon>Sapindales</taxon>
        <taxon>Sapindaceae</taxon>
        <taxon>Hippocastanoideae</taxon>
        <taxon>Acereae</taxon>
        <taxon>Acer</taxon>
    </lineage>
</organism>
<dbReference type="AlphaFoldDB" id="A0AAD5JAI4"/>
<reference evidence="1" key="1">
    <citation type="journal article" date="2022" name="Plant J.">
        <title>Strategies of tolerance reflected in two North American maple genomes.</title>
        <authorList>
            <person name="McEvoy S.L."/>
            <person name="Sezen U.U."/>
            <person name="Trouern-Trend A."/>
            <person name="McMahon S.M."/>
            <person name="Schaberg P.G."/>
            <person name="Yang J."/>
            <person name="Wegrzyn J.L."/>
            <person name="Swenson N.G."/>
        </authorList>
    </citation>
    <scope>NUCLEOTIDE SEQUENCE</scope>
    <source>
        <strain evidence="1">91603</strain>
    </source>
</reference>